<feature type="chain" id="PRO_5031028777" evidence="2">
    <location>
        <begin position="38"/>
        <end position="228"/>
    </location>
</feature>
<dbReference type="Proteomes" id="UP000535589">
    <property type="component" value="Unassembled WGS sequence"/>
</dbReference>
<dbReference type="InterPro" id="IPR021253">
    <property type="entry name" value="ZrgA-like"/>
</dbReference>
<comment type="caution">
    <text evidence="3">The sequence shown here is derived from an EMBL/GenBank/DDBJ whole genome shotgun (WGS) entry which is preliminary data.</text>
</comment>
<reference evidence="3 4" key="1">
    <citation type="submission" date="2020-04" db="EMBL/GenBank/DDBJ databases">
        <title>Vibrio sp. SM6, a novel species isolated from seawater.</title>
        <authorList>
            <person name="Wang X."/>
        </authorList>
    </citation>
    <scope>NUCLEOTIDE SEQUENCE [LARGE SCALE GENOMIC DNA]</scope>
    <source>
        <strain evidence="3 4">SM6</strain>
    </source>
</reference>
<evidence type="ECO:0000313" key="4">
    <source>
        <dbReference type="Proteomes" id="UP000535589"/>
    </source>
</evidence>
<organism evidence="3 4">
    <name type="scientific">Vibrio agarilyticus</name>
    <dbReference type="NCBI Taxonomy" id="2726741"/>
    <lineage>
        <taxon>Bacteria</taxon>
        <taxon>Pseudomonadati</taxon>
        <taxon>Pseudomonadota</taxon>
        <taxon>Gammaproteobacteria</taxon>
        <taxon>Vibrionales</taxon>
        <taxon>Vibrionaceae</taxon>
        <taxon>Vibrio</taxon>
    </lineage>
</organism>
<keyword evidence="2" id="KW-0732">Signal</keyword>
<evidence type="ECO:0000256" key="2">
    <source>
        <dbReference type="SAM" id="SignalP"/>
    </source>
</evidence>
<name>A0A7X8TPK0_9VIBR</name>
<protein>
    <submittedName>
        <fullName evidence="3">DUF2796 domain-containing protein</fullName>
    </submittedName>
</protein>
<evidence type="ECO:0000256" key="1">
    <source>
        <dbReference type="SAM" id="MobiDB-lite"/>
    </source>
</evidence>
<sequence length="228" mass="24949">MFVIHPRHRMTIRGNIMTLRPITLALCGLFASSAAIAASHGHEAHVHGKVALHIAQDGPQVLIEVEAPGADVVGFEHAPSNANERAAIAKANETLRQGDALLLLAANAGCQLTDADIDSGSASDDHDEHEHHDHHDDAHQEHSEHDHHGHDDHDQHSEHNHGDHDAGHNTFRAHYLFQCDNIAALDAIDVTWFKAFPATQSIEANLFLDNIQGVQELTATQSRIHLTR</sequence>
<feature type="region of interest" description="Disordered" evidence="1">
    <location>
        <begin position="117"/>
        <end position="166"/>
    </location>
</feature>
<keyword evidence="4" id="KW-1185">Reference proteome</keyword>
<accession>A0A7X8TPK0</accession>
<dbReference type="Pfam" id="PF10986">
    <property type="entry name" value="ZrgA"/>
    <property type="match status" value="1"/>
</dbReference>
<dbReference type="EMBL" id="JABAIK010000004">
    <property type="protein sequence ID" value="NLS12424.1"/>
    <property type="molecule type" value="Genomic_DNA"/>
</dbReference>
<gene>
    <name evidence="3" type="ORF">HGP28_05865</name>
</gene>
<feature type="signal peptide" evidence="2">
    <location>
        <begin position="1"/>
        <end position="37"/>
    </location>
</feature>
<feature type="compositionally biased region" description="Basic and acidic residues" evidence="1">
    <location>
        <begin position="123"/>
        <end position="166"/>
    </location>
</feature>
<proteinExistence type="predicted"/>
<evidence type="ECO:0000313" key="3">
    <source>
        <dbReference type="EMBL" id="NLS12424.1"/>
    </source>
</evidence>
<dbReference type="AlphaFoldDB" id="A0A7X8TPK0"/>